<dbReference type="PANTHER" id="PTHR30329:SF20">
    <property type="entry name" value="EXPORTED PROTEIN"/>
    <property type="match status" value="1"/>
</dbReference>
<comment type="subcellular location">
    <subcellularLocation>
        <location evidence="1">Cell membrane</location>
        <topology evidence="1">Single-pass membrane protein</topology>
    </subcellularLocation>
</comment>
<evidence type="ECO:0000259" key="10">
    <source>
        <dbReference type="PROSITE" id="PS51123"/>
    </source>
</evidence>
<dbReference type="PROSITE" id="PS51123">
    <property type="entry name" value="OMPA_2"/>
    <property type="match status" value="1"/>
</dbReference>
<dbReference type="RefSeq" id="WP_303490214.1">
    <property type="nucleotide sequence ID" value="NZ_JAUOPB010000001.1"/>
</dbReference>
<feature type="region of interest" description="Disordered" evidence="8">
    <location>
        <begin position="233"/>
        <end position="288"/>
    </location>
</feature>
<dbReference type="InterPro" id="IPR036737">
    <property type="entry name" value="OmpA-like_sf"/>
</dbReference>
<keyword evidence="5 9" id="KW-1133">Transmembrane helix</keyword>
<evidence type="ECO:0000256" key="5">
    <source>
        <dbReference type="ARBA" id="ARBA00022989"/>
    </source>
</evidence>
<dbReference type="InterPro" id="IPR006665">
    <property type="entry name" value="OmpA-like"/>
</dbReference>
<evidence type="ECO:0000256" key="6">
    <source>
        <dbReference type="ARBA" id="ARBA00023136"/>
    </source>
</evidence>
<reference evidence="11" key="1">
    <citation type="submission" date="2023-07" db="EMBL/GenBank/DDBJ databases">
        <title>Genome content predicts the carbon catabolic preferences of heterotrophic bacteria.</title>
        <authorList>
            <person name="Gralka M."/>
        </authorList>
    </citation>
    <scope>NUCLEOTIDE SEQUENCE</scope>
    <source>
        <strain evidence="11">I3M17_2</strain>
    </source>
</reference>
<evidence type="ECO:0000256" key="4">
    <source>
        <dbReference type="ARBA" id="ARBA00022692"/>
    </source>
</evidence>
<dbReference type="PRINTS" id="PR01023">
    <property type="entry name" value="NAFLGMOTY"/>
</dbReference>
<dbReference type="Gene3D" id="3.30.1330.60">
    <property type="entry name" value="OmpA-like domain"/>
    <property type="match status" value="1"/>
</dbReference>
<organism evidence="11 12">
    <name type="scientific">Saccharophagus degradans</name>
    <dbReference type="NCBI Taxonomy" id="86304"/>
    <lineage>
        <taxon>Bacteria</taxon>
        <taxon>Pseudomonadati</taxon>
        <taxon>Pseudomonadota</taxon>
        <taxon>Gammaproteobacteria</taxon>
        <taxon>Cellvibrionales</taxon>
        <taxon>Cellvibrionaceae</taxon>
        <taxon>Saccharophagus</taxon>
    </lineage>
</organism>
<dbReference type="Pfam" id="PF13677">
    <property type="entry name" value="MotB_plug"/>
    <property type="match status" value="1"/>
</dbReference>
<dbReference type="GO" id="GO:0005886">
    <property type="term" value="C:plasma membrane"/>
    <property type="evidence" value="ECO:0007669"/>
    <property type="project" value="UniProtKB-SubCell"/>
</dbReference>
<accession>A0AAW7X302</accession>
<evidence type="ECO:0000256" key="8">
    <source>
        <dbReference type="SAM" id="MobiDB-lite"/>
    </source>
</evidence>
<feature type="transmembrane region" description="Helical" evidence="9">
    <location>
        <begin position="20"/>
        <end position="37"/>
    </location>
</feature>
<keyword evidence="6 7" id="KW-0472">Membrane</keyword>
<evidence type="ECO:0000256" key="2">
    <source>
        <dbReference type="ARBA" id="ARBA00008914"/>
    </source>
</evidence>
<evidence type="ECO:0000313" key="12">
    <source>
        <dbReference type="Proteomes" id="UP001169760"/>
    </source>
</evidence>
<name>A0AAW7X302_9GAMM</name>
<gene>
    <name evidence="11" type="ORF">Q4521_00950</name>
</gene>
<comment type="caution">
    <text evidence="11">The sequence shown here is derived from an EMBL/GenBank/DDBJ whole genome shotgun (WGS) entry which is preliminary data.</text>
</comment>
<evidence type="ECO:0000256" key="1">
    <source>
        <dbReference type="ARBA" id="ARBA00004162"/>
    </source>
</evidence>
<dbReference type="AlphaFoldDB" id="A0AAW7X302"/>
<evidence type="ECO:0000256" key="9">
    <source>
        <dbReference type="SAM" id="Phobius"/>
    </source>
</evidence>
<comment type="similarity">
    <text evidence="2">Belongs to the MotB family.</text>
</comment>
<keyword evidence="11" id="KW-0282">Flagellum</keyword>
<dbReference type="InterPro" id="IPR025713">
    <property type="entry name" value="MotB-like_N_dom"/>
</dbReference>
<dbReference type="CDD" id="cd07185">
    <property type="entry name" value="OmpA_C-like"/>
    <property type="match status" value="1"/>
</dbReference>
<evidence type="ECO:0000256" key="7">
    <source>
        <dbReference type="PROSITE-ProRule" id="PRU00473"/>
    </source>
</evidence>
<keyword evidence="11" id="KW-0966">Cell projection</keyword>
<feature type="domain" description="OmpA-like" evidence="10">
    <location>
        <begin position="105"/>
        <end position="225"/>
    </location>
</feature>
<evidence type="ECO:0000313" key="11">
    <source>
        <dbReference type="EMBL" id="MDO6421031.1"/>
    </source>
</evidence>
<evidence type="ECO:0000256" key="3">
    <source>
        <dbReference type="ARBA" id="ARBA00022475"/>
    </source>
</evidence>
<keyword evidence="4 9" id="KW-0812">Transmembrane</keyword>
<dbReference type="PANTHER" id="PTHR30329">
    <property type="entry name" value="STATOR ELEMENT OF FLAGELLAR MOTOR COMPLEX"/>
    <property type="match status" value="1"/>
</dbReference>
<dbReference type="SUPFAM" id="SSF103088">
    <property type="entry name" value="OmpA-like"/>
    <property type="match status" value="1"/>
</dbReference>
<proteinExistence type="inferred from homology"/>
<keyword evidence="3" id="KW-1003">Cell membrane</keyword>
<dbReference type="InterPro" id="IPR050330">
    <property type="entry name" value="Bact_OuterMem_StrucFunc"/>
</dbReference>
<keyword evidence="11" id="KW-0969">Cilium</keyword>
<sequence>MIRRQPIETKINHERWLVSYADFITLLFAFFVVMYSVSQVNETKYRTLSETLGNAFSSSAKKTNKNRSPDATEAEVAPLKQIEQQLEQALSGVLATGEVTLNGNQNWVEIVIDANSFFSSGQATPSDEARTVLNKVADIISPFDNAVAVGGHTDDAPINNAQFKNNWELSSARAVTVVNLLAFAGVSPERMSAVGYGEYRPIADNQTPEGRSANRRVVLRVARDRADIPKVIAPNAIPQSETPATPANPEPVVNPGPAEEQPETVEPVRLKNGGLLFTSDPDRARNNR</sequence>
<dbReference type="Pfam" id="PF00691">
    <property type="entry name" value="OmpA"/>
    <property type="match status" value="1"/>
</dbReference>
<protein>
    <submittedName>
        <fullName evidence="11">Flagellar motor protein MotB</fullName>
    </submittedName>
</protein>
<dbReference type="Proteomes" id="UP001169760">
    <property type="component" value="Unassembled WGS sequence"/>
</dbReference>
<dbReference type="EMBL" id="JAUOPB010000001">
    <property type="protein sequence ID" value="MDO6421031.1"/>
    <property type="molecule type" value="Genomic_DNA"/>
</dbReference>